<reference evidence="7" key="1">
    <citation type="journal article" date="2014" name="Int. J. Syst. Evol. Microbiol.">
        <title>Complete genome sequence of Corynebacterium casei LMG S-19264T (=DSM 44701T), isolated from a smear-ripened cheese.</title>
        <authorList>
            <consortium name="US DOE Joint Genome Institute (JGI-PGF)"/>
            <person name="Walter F."/>
            <person name="Albersmeier A."/>
            <person name="Kalinowski J."/>
            <person name="Ruckert C."/>
        </authorList>
    </citation>
    <scope>NUCLEOTIDE SEQUENCE</scope>
    <source>
        <strain evidence="7">CGMCC 1.16548</strain>
    </source>
</reference>
<dbReference type="InterPro" id="IPR011650">
    <property type="entry name" value="Peptidase_M20_dimer"/>
</dbReference>
<dbReference type="SUPFAM" id="SSF53187">
    <property type="entry name" value="Zn-dependent exopeptidases"/>
    <property type="match status" value="1"/>
</dbReference>
<dbReference type="PANTHER" id="PTHR45962:SF1">
    <property type="entry name" value="N-FATTY-ACYL-AMINO ACID SYNTHASE_HYDROLASE PM20D1"/>
    <property type="match status" value="1"/>
</dbReference>
<dbReference type="Gene3D" id="3.30.70.360">
    <property type="match status" value="1"/>
</dbReference>
<evidence type="ECO:0000256" key="4">
    <source>
        <dbReference type="ARBA" id="ARBA00022801"/>
    </source>
</evidence>
<dbReference type="Pfam" id="PF01546">
    <property type="entry name" value="Peptidase_M20"/>
    <property type="match status" value="1"/>
</dbReference>
<evidence type="ECO:0000256" key="2">
    <source>
        <dbReference type="ARBA" id="ARBA00022670"/>
    </source>
</evidence>
<dbReference type="RefSeq" id="WP_229842133.1">
    <property type="nucleotide sequence ID" value="NZ_BNAI01000011.1"/>
</dbReference>
<dbReference type="Proteomes" id="UP000617531">
    <property type="component" value="Unassembled WGS sequence"/>
</dbReference>
<keyword evidence="5" id="KW-0862">Zinc</keyword>
<dbReference type="InterPro" id="IPR036264">
    <property type="entry name" value="Bact_exopeptidase_dim_dom"/>
</dbReference>
<evidence type="ECO:0000256" key="1">
    <source>
        <dbReference type="ARBA" id="ARBA00006247"/>
    </source>
</evidence>
<dbReference type="GO" id="GO:0006508">
    <property type="term" value="P:proteolysis"/>
    <property type="evidence" value="ECO:0007669"/>
    <property type="project" value="UniProtKB-KW"/>
</dbReference>
<evidence type="ECO:0000313" key="8">
    <source>
        <dbReference type="Proteomes" id="UP000617531"/>
    </source>
</evidence>
<evidence type="ECO:0000256" key="3">
    <source>
        <dbReference type="ARBA" id="ARBA00022723"/>
    </source>
</evidence>
<protein>
    <submittedName>
        <fullName evidence="7">Peptidase M20</fullName>
    </submittedName>
</protein>
<dbReference type="EMBL" id="BNAI01000011">
    <property type="protein sequence ID" value="GHF26068.1"/>
    <property type="molecule type" value="Genomic_DNA"/>
</dbReference>
<keyword evidence="3" id="KW-0479">Metal-binding</keyword>
<organism evidence="7 8">
    <name type="scientific">Pseudolysinimonas yzui</name>
    <dbReference type="NCBI Taxonomy" id="2708254"/>
    <lineage>
        <taxon>Bacteria</taxon>
        <taxon>Bacillati</taxon>
        <taxon>Actinomycetota</taxon>
        <taxon>Actinomycetes</taxon>
        <taxon>Micrococcales</taxon>
        <taxon>Microbacteriaceae</taxon>
        <taxon>Pseudolysinimonas</taxon>
    </lineage>
</organism>
<comment type="similarity">
    <text evidence="1">Belongs to the peptidase M20A family.</text>
</comment>
<dbReference type="Gene3D" id="1.10.150.900">
    <property type="match status" value="1"/>
</dbReference>
<reference evidence="7" key="2">
    <citation type="submission" date="2020-09" db="EMBL/GenBank/DDBJ databases">
        <authorList>
            <person name="Sun Q."/>
            <person name="Zhou Y."/>
        </authorList>
    </citation>
    <scope>NUCLEOTIDE SEQUENCE</scope>
    <source>
        <strain evidence="7">CGMCC 1.16548</strain>
    </source>
</reference>
<feature type="domain" description="Peptidase M20 dimerisation" evidence="6">
    <location>
        <begin position="197"/>
        <end position="342"/>
    </location>
</feature>
<gene>
    <name evidence="7" type="ORF">GCM10011600_28770</name>
</gene>
<accession>A0A8J3GTD3</accession>
<keyword evidence="4" id="KW-0378">Hydrolase</keyword>
<sequence>MDDDVAVERLRALIRVPTVSRDDSDMQDAAAFARFPQVLAELYPRIHTTLELEHLDGPGLLYRWRGRTTGDALILMAHWDVVPADEEGWTHEPFGAALTVTAEGERRVWGRGAIDDKGALAGILEAVDDLLAAGFVPENDVYLSFGGDEEVQGSAAERAVEVVHGRGVAVDFVLDEGGAVVQGQFPGVSEPTAVIGIAEKGIATIELRASEPGGHAAHPPRSGVTATTRLAHAIQRVSQPTPAVLPPTAYPMFAALASRARGSLGLAYRHPRLFRPVLLRALAAGSDEANALIRTTRVVTRLRGAAADNVLPEVATASVNMRIVVGSTLDAEVERIRRDIDDPRIAVRVVRGSDPGPVAPAEGRPWQRLVDALAVSHPEAVAVPYAMLGATDGRHFTRLTPAVYRFTPFELTKAELAGLHAIDESIRVDAYLRGIRFYRALLEGA</sequence>
<dbReference type="InterPro" id="IPR047177">
    <property type="entry name" value="Pept_M20A"/>
</dbReference>
<evidence type="ECO:0000313" key="7">
    <source>
        <dbReference type="EMBL" id="GHF26068.1"/>
    </source>
</evidence>
<keyword evidence="2" id="KW-0645">Protease</keyword>
<evidence type="ECO:0000256" key="5">
    <source>
        <dbReference type="ARBA" id="ARBA00022833"/>
    </source>
</evidence>
<dbReference type="GO" id="GO:0046872">
    <property type="term" value="F:metal ion binding"/>
    <property type="evidence" value="ECO:0007669"/>
    <property type="project" value="UniProtKB-KW"/>
</dbReference>
<evidence type="ECO:0000259" key="6">
    <source>
        <dbReference type="Pfam" id="PF07687"/>
    </source>
</evidence>
<dbReference type="AlphaFoldDB" id="A0A8J3GTD3"/>
<dbReference type="PANTHER" id="PTHR45962">
    <property type="entry name" value="N-FATTY-ACYL-AMINO ACID SYNTHASE/HYDROLASE PM20D1"/>
    <property type="match status" value="1"/>
</dbReference>
<dbReference type="GO" id="GO:0008233">
    <property type="term" value="F:peptidase activity"/>
    <property type="evidence" value="ECO:0007669"/>
    <property type="project" value="UniProtKB-KW"/>
</dbReference>
<keyword evidence="8" id="KW-1185">Reference proteome</keyword>
<dbReference type="Gene3D" id="3.40.630.10">
    <property type="entry name" value="Zn peptidases"/>
    <property type="match status" value="1"/>
</dbReference>
<proteinExistence type="inferred from homology"/>
<dbReference type="SUPFAM" id="SSF55031">
    <property type="entry name" value="Bacterial exopeptidase dimerisation domain"/>
    <property type="match status" value="1"/>
</dbReference>
<dbReference type="InterPro" id="IPR002933">
    <property type="entry name" value="Peptidase_M20"/>
</dbReference>
<name>A0A8J3GTD3_9MICO</name>
<comment type="caution">
    <text evidence="7">The sequence shown here is derived from an EMBL/GenBank/DDBJ whole genome shotgun (WGS) entry which is preliminary data.</text>
</comment>
<dbReference type="Pfam" id="PF07687">
    <property type="entry name" value="M20_dimer"/>
    <property type="match status" value="1"/>
</dbReference>